<organism evidence="4 5">
    <name type="scientific">Micromonas commoda (strain RCC299 / NOUM17 / CCMP2709)</name>
    <name type="common">Picoplanktonic green alga</name>
    <dbReference type="NCBI Taxonomy" id="296587"/>
    <lineage>
        <taxon>Eukaryota</taxon>
        <taxon>Viridiplantae</taxon>
        <taxon>Chlorophyta</taxon>
        <taxon>Mamiellophyceae</taxon>
        <taxon>Mamiellales</taxon>
        <taxon>Mamiellaceae</taxon>
        <taxon>Micromonas</taxon>
    </lineage>
</organism>
<name>C1E2G6_MICCC</name>
<dbReference type="Proteomes" id="UP000002009">
    <property type="component" value="Chromosome 3"/>
</dbReference>
<feature type="domain" description="N-acetyltransferase" evidence="3">
    <location>
        <begin position="60"/>
        <end position="255"/>
    </location>
</feature>
<dbReference type="eggNOG" id="ENOG502S8XJ">
    <property type="taxonomic scope" value="Eukaryota"/>
</dbReference>
<dbReference type="PROSITE" id="PS51186">
    <property type="entry name" value="GNAT"/>
    <property type="match status" value="1"/>
</dbReference>
<dbReference type="InterPro" id="IPR050680">
    <property type="entry name" value="YpeA/RimI_acetyltransf"/>
</dbReference>
<dbReference type="SUPFAM" id="SSF55729">
    <property type="entry name" value="Acyl-CoA N-acyltransferases (Nat)"/>
    <property type="match status" value="1"/>
</dbReference>
<dbReference type="AlphaFoldDB" id="C1E2G6"/>
<dbReference type="GeneID" id="8241847"/>
<keyword evidence="5" id="KW-1185">Reference proteome</keyword>
<dbReference type="PANTHER" id="PTHR43420">
    <property type="entry name" value="ACETYLTRANSFERASE"/>
    <property type="match status" value="1"/>
</dbReference>
<evidence type="ECO:0000256" key="2">
    <source>
        <dbReference type="ARBA" id="ARBA00023315"/>
    </source>
</evidence>
<accession>C1E2G6</accession>
<proteinExistence type="predicted"/>
<dbReference type="Pfam" id="PF00583">
    <property type="entry name" value="Acetyltransf_1"/>
    <property type="match status" value="1"/>
</dbReference>
<dbReference type="InParanoid" id="C1E2G6"/>
<gene>
    <name evidence="4" type="ORF">MICPUN_107968</name>
</gene>
<reference evidence="4 5" key="1">
    <citation type="journal article" date="2009" name="Science">
        <title>Green evolution and dynamic adaptations revealed by genomes of the marine picoeukaryotes Micromonas.</title>
        <authorList>
            <person name="Worden A.Z."/>
            <person name="Lee J.H."/>
            <person name="Mock T."/>
            <person name="Rouze P."/>
            <person name="Simmons M.P."/>
            <person name="Aerts A.L."/>
            <person name="Allen A.E."/>
            <person name="Cuvelier M.L."/>
            <person name="Derelle E."/>
            <person name="Everett M.V."/>
            <person name="Foulon E."/>
            <person name="Grimwood J."/>
            <person name="Gundlach H."/>
            <person name="Henrissat B."/>
            <person name="Napoli C."/>
            <person name="McDonald S.M."/>
            <person name="Parker M.S."/>
            <person name="Rombauts S."/>
            <person name="Salamov A."/>
            <person name="Von Dassow P."/>
            <person name="Badger J.H."/>
            <person name="Coutinho P.M."/>
            <person name="Demir E."/>
            <person name="Dubchak I."/>
            <person name="Gentemann C."/>
            <person name="Eikrem W."/>
            <person name="Gready J.E."/>
            <person name="John U."/>
            <person name="Lanier W."/>
            <person name="Lindquist E.A."/>
            <person name="Lucas S."/>
            <person name="Mayer K.F."/>
            <person name="Moreau H."/>
            <person name="Not F."/>
            <person name="Otillar R."/>
            <person name="Panaud O."/>
            <person name="Pangilinan J."/>
            <person name="Paulsen I."/>
            <person name="Piegu B."/>
            <person name="Poliakov A."/>
            <person name="Robbens S."/>
            <person name="Schmutz J."/>
            <person name="Toulza E."/>
            <person name="Wyss T."/>
            <person name="Zelensky A."/>
            <person name="Zhou K."/>
            <person name="Armbrust E.V."/>
            <person name="Bhattacharya D."/>
            <person name="Goodenough U.W."/>
            <person name="Van de Peer Y."/>
            <person name="Grigoriev I.V."/>
        </authorList>
    </citation>
    <scope>NUCLEOTIDE SEQUENCE [LARGE SCALE GENOMIC DNA]</scope>
    <source>
        <strain evidence="5">RCC299 / NOUM17</strain>
    </source>
</reference>
<dbReference type="RefSeq" id="XP_002501080.1">
    <property type="nucleotide sequence ID" value="XM_002501034.1"/>
</dbReference>
<dbReference type="CDD" id="cd04301">
    <property type="entry name" value="NAT_SF"/>
    <property type="match status" value="1"/>
</dbReference>
<dbReference type="OrthoDB" id="568204at2759"/>
<sequence length="288" mass="30636">MLSACTVNAAPVGISRRVSDRANTTTQSRSRVMRGGRLRGAVSLPRRRTPASNVARAAFGEIERARGQDYASAAEVFVEAFFLRKGGAADVITKSELAYLNGAQKRDMVGRYNKRGLCAMYVIRDDDTGKVVGCVGADVQTFKGTVPVKRATDATKGEVADRPVIANLATAPAARRRGLAKKLMARIEEECKEWGFEEAVLVVEANNSKARSLYSKLGYKAIGGEPDTPNIVIDRETGKVVNGAVKTVFMRKSLKEGAGGVLENIDVTKLVGVGAAVAAAAKFALGSQ</sequence>
<evidence type="ECO:0000313" key="4">
    <source>
        <dbReference type="EMBL" id="ACO62338.1"/>
    </source>
</evidence>
<evidence type="ECO:0000259" key="3">
    <source>
        <dbReference type="PROSITE" id="PS51186"/>
    </source>
</evidence>
<dbReference type="InterPro" id="IPR000182">
    <property type="entry name" value="GNAT_dom"/>
</dbReference>
<dbReference type="Gene3D" id="3.40.630.30">
    <property type="match status" value="1"/>
</dbReference>
<evidence type="ECO:0000256" key="1">
    <source>
        <dbReference type="ARBA" id="ARBA00022679"/>
    </source>
</evidence>
<dbReference type="GO" id="GO:0016747">
    <property type="term" value="F:acyltransferase activity, transferring groups other than amino-acyl groups"/>
    <property type="evidence" value="ECO:0007669"/>
    <property type="project" value="InterPro"/>
</dbReference>
<keyword evidence="2" id="KW-0012">Acyltransferase</keyword>
<dbReference type="KEGG" id="mis:MICPUN_107968"/>
<keyword evidence="1" id="KW-0808">Transferase</keyword>
<dbReference type="InterPro" id="IPR016181">
    <property type="entry name" value="Acyl_CoA_acyltransferase"/>
</dbReference>
<dbReference type="OMA" id="TTIVCMK"/>
<protein>
    <recommendedName>
        <fullName evidence="3">N-acetyltransferase domain-containing protein</fullName>
    </recommendedName>
</protein>
<evidence type="ECO:0000313" key="5">
    <source>
        <dbReference type="Proteomes" id="UP000002009"/>
    </source>
</evidence>
<dbReference type="EMBL" id="CP001324">
    <property type="protein sequence ID" value="ACO62338.1"/>
    <property type="molecule type" value="Genomic_DNA"/>
</dbReference>